<evidence type="ECO:0000313" key="2">
    <source>
        <dbReference type="Proteomes" id="UP000827976"/>
    </source>
</evidence>
<name>A0ACB7W037_DIOAL</name>
<sequence>MATTTLCTLFTTIPSFSFTHHNTSLISLRSFPATSKLFGLAQARGGRVTSMAVYNVKLITPQGPKELKMPADTYILDMAEEAGIDLPYSCRAGLCSSCVGKIVKGKVDQYNQSFLDDDQVEAGYVLTCVAYPQSDLVIETSKEDELMES</sequence>
<dbReference type="Proteomes" id="UP000827976">
    <property type="component" value="Chromosome 5"/>
</dbReference>
<evidence type="ECO:0000313" key="1">
    <source>
        <dbReference type="EMBL" id="KAH7681047.1"/>
    </source>
</evidence>
<protein>
    <submittedName>
        <fullName evidence="1">Ferredoxin [2Fe-2S] plant protein</fullName>
    </submittedName>
</protein>
<comment type="caution">
    <text evidence="1">The sequence shown here is derived from an EMBL/GenBank/DDBJ whole genome shotgun (WGS) entry which is preliminary data.</text>
</comment>
<proteinExistence type="predicted"/>
<gene>
    <name evidence="1" type="ORF">IHE45_05G034700</name>
</gene>
<reference evidence="2" key="1">
    <citation type="journal article" date="2022" name="Nat. Commun.">
        <title>Chromosome evolution and the genetic basis of agronomically important traits in greater yam.</title>
        <authorList>
            <person name="Bredeson J.V."/>
            <person name="Lyons J.B."/>
            <person name="Oniyinde I.O."/>
            <person name="Okereke N.R."/>
            <person name="Kolade O."/>
            <person name="Nnabue I."/>
            <person name="Nwadili C.O."/>
            <person name="Hribova E."/>
            <person name="Parker M."/>
            <person name="Nwogha J."/>
            <person name="Shu S."/>
            <person name="Carlson J."/>
            <person name="Kariba R."/>
            <person name="Muthemba S."/>
            <person name="Knop K."/>
            <person name="Barton G.J."/>
            <person name="Sherwood A.V."/>
            <person name="Lopez-Montes A."/>
            <person name="Asiedu R."/>
            <person name="Jamnadass R."/>
            <person name="Muchugi A."/>
            <person name="Goodstein D."/>
            <person name="Egesi C.N."/>
            <person name="Featherston J."/>
            <person name="Asfaw A."/>
            <person name="Simpson G.G."/>
            <person name="Dolezel J."/>
            <person name="Hendre P.S."/>
            <person name="Van Deynze A."/>
            <person name="Kumar P.L."/>
            <person name="Obidiegwu J.E."/>
            <person name="Bhattacharjee R."/>
            <person name="Rokhsar D.S."/>
        </authorList>
    </citation>
    <scope>NUCLEOTIDE SEQUENCE [LARGE SCALE GENOMIC DNA]</scope>
    <source>
        <strain evidence="2">cv. TDa95/00328</strain>
    </source>
</reference>
<dbReference type="EMBL" id="CM037015">
    <property type="protein sequence ID" value="KAH7681047.1"/>
    <property type="molecule type" value="Genomic_DNA"/>
</dbReference>
<accession>A0ACB7W037</accession>
<keyword evidence="2" id="KW-1185">Reference proteome</keyword>
<organism evidence="1 2">
    <name type="scientific">Dioscorea alata</name>
    <name type="common">Purple yam</name>
    <dbReference type="NCBI Taxonomy" id="55571"/>
    <lineage>
        <taxon>Eukaryota</taxon>
        <taxon>Viridiplantae</taxon>
        <taxon>Streptophyta</taxon>
        <taxon>Embryophyta</taxon>
        <taxon>Tracheophyta</taxon>
        <taxon>Spermatophyta</taxon>
        <taxon>Magnoliopsida</taxon>
        <taxon>Liliopsida</taxon>
        <taxon>Dioscoreales</taxon>
        <taxon>Dioscoreaceae</taxon>
        <taxon>Dioscorea</taxon>
    </lineage>
</organism>